<reference evidence="1 2" key="1">
    <citation type="journal article" date="2015" name="Genome Announc.">
        <title>Draft Genome Sequences of Marine Isolates of Thalassomonas viridans and Thalassomonas actiniarum.</title>
        <authorList>
            <person name="Olonade I."/>
            <person name="van Zyl L.J."/>
            <person name="Trindade M."/>
        </authorList>
    </citation>
    <scope>NUCLEOTIDE SEQUENCE [LARGE SCALE GENOMIC DNA]</scope>
    <source>
        <strain evidence="1 2">XOM25</strain>
    </source>
</reference>
<proteinExistence type="predicted"/>
<name>A0AAE9ZAP1_9GAMM</name>
<accession>A0AAE9ZAP1</accession>
<dbReference type="EMBL" id="CP059734">
    <property type="protein sequence ID" value="WDE09069.1"/>
    <property type="molecule type" value="Genomic_DNA"/>
</dbReference>
<dbReference type="AlphaFoldDB" id="A0AAE9ZAP1"/>
<keyword evidence="2" id="KW-1185">Reference proteome</keyword>
<sequence>MAKYNHMPEFNSAKELSTKNYNSFNDLHQPVLGNRIFSAQKRFPCLYRHFTQVSSTTKLAARNNGAIKHTRRGVAGNLVTGVNITNRGGQCYV</sequence>
<evidence type="ECO:0000313" key="2">
    <source>
        <dbReference type="Proteomes" id="UP000032352"/>
    </source>
</evidence>
<dbReference type="RefSeq" id="WP_152647530.1">
    <property type="nucleotide sequence ID" value="NZ_CP059734.1"/>
</dbReference>
<reference evidence="1 2" key="2">
    <citation type="journal article" date="2022" name="Mar. Drugs">
        <title>Bioassay-Guided Fractionation Leads to the Detection of Cholic Acid Generated by the Rare Thalassomonas sp.</title>
        <authorList>
            <person name="Pheiffer F."/>
            <person name="Schneider Y.K."/>
            <person name="Hansen E.H."/>
            <person name="Andersen J.H."/>
            <person name="Isaksson J."/>
            <person name="Busche T."/>
            <person name="R C."/>
            <person name="Kalinowski J."/>
            <person name="Zyl L.V."/>
            <person name="Trindade M."/>
        </authorList>
    </citation>
    <scope>NUCLEOTIDE SEQUENCE [LARGE SCALE GENOMIC DNA]</scope>
    <source>
        <strain evidence="1 2">XOM25</strain>
    </source>
</reference>
<dbReference type="KEGG" id="tvd:SG34_030310"/>
<gene>
    <name evidence="1" type="ORF">SG34_030310</name>
</gene>
<organism evidence="1 2">
    <name type="scientific">Thalassomonas viridans</name>
    <dbReference type="NCBI Taxonomy" id="137584"/>
    <lineage>
        <taxon>Bacteria</taxon>
        <taxon>Pseudomonadati</taxon>
        <taxon>Pseudomonadota</taxon>
        <taxon>Gammaproteobacteria</taxon>
        <taxon>Alteromonadales</taxon>
        <taxon>Colwelliaceae</taxon>
        <taxon>Thalassomonas</taxon>
    </lineage>
</organism>
<dbReference type="Proteomes" id="UP000032352">
    <property type="component" value="Chromosome pTvir"/>
</dbReference>
<evidence type="ECO:0000313" key="1">
    <source>
        <dbReference type="EMBL" id="WDE09069.1"/>
    </source>
</evidence>
<protein>
    <submittedName>
        <fullName evidence="1">Uncharacterized protein</fullName>
    </submittedName>
</protein>